<evidence type="ECO:0000313" key="2">
    <source>
        <dbReference type="EMBL" id="KAG2171473.1"/>
    </source>
</evidence>
<dbReference type="EMBL" id="JAEPQZ010000021">
    <property type="protein sequence ID" value="KAG2171473.1"/>
    <property type="molecule type" value="Genomic_DNA"/>
</dbReference>
<sequence>MTSEYTIPKPSKNTSSLKVKGKSQPSSASEILQLQTISRNLLASYIWDVTSPSHENGKPNIESSSSLLDTNCETSNMVPKTTEMMYLYNIYLLNYDTIFPTFGVAGIDPTRERIAKQSMSPVDMAKLACSAAHLSKVEKDKVALYYRATCRQLLALARSGAHKVAKSDSDQLFFLYSVCHLIVADIQPDKQYLAQAVEKMSQKFQDNSKPAVVDIDGFPIDKETFAVRRLWIMFLLHFCNYPHSDVDELDLPNEVEAALLRDLHVEGGPHWQCSVSSKIMAGLLRLRLRIKQPLDKLAPQSHESYGRLKVTLESWRNSIPKVYQVLYQTMDHRKYKPASRSALPSCTSPYNDFNRWIILSRFFYIGTYLLMVETQCDVTEVDSTLKLELVTAMTHCLETALLREDFRKAPFLICVSFILEDCARCFLVLLQEATQQLLLQQELDKDLTNLILRSCQAIKLFIRTTTVNYKKENLSQLEEDVQNGSLLKKLQTIRDSLYGIHDKDGGRQSLPTVNNPQAFQLPAAPSSSVTIPLFSTYEILFGTEPTDQT</sequence>
<protein>
    <submittedName>
        <fullName evidence="2">Uncharacterized protein</fullName>
    </submittedName>
</protein>
<organism evidence="2 3">
    <name type="scientific">Mortierella isabellina</name>
    <name type="common">Filamentous fungus</name>
    <name type="synonym">Umbelopsis isabellina</name>
    <dbReference type="NCBI Taxonomy" id="91625"/>
    <lineage>
        <taxon>Eukaryota</taxon>
        <taxon>Fungi</taxon>
        <taxon>Fungi incertae sedis</taxon>
        <taxon>Mucoromycota</taxon>
        <taxon>Mucoromycotina</taxon>
        <taxon>Umbelopsidomycetes</taxon>
        <taxon>Umbelopsidales</taxon>
        <taxon>Umbelopsidaceae</taxon>
        <taxon>Umbelopsis</taxon>
    </lineage>
</organism>
<evidence type="ECO:0000313" key="3">
    <source>
        <dbReference type="Proteomes" id="UP000654370"/>
    </source>
</evidence>
<dbReference type="OrthoDB" id="39175at2759"/>
<keyword evidence="3" id="KW-1185">Reference proteome</keyword>
<feature type="region of interest" description="Disordered" evidence="1">
    <location>
        <begin position="1"/>
        <end position="22"/>
    </location>
</feature>
<dbReference type="Proteomes" id="UP000654370">
    <property type="component" value="Unassembled WGS sequence"/>
</dbReference>
<proteinExistence type="predicted"/>
<gene>
    <name evidence="2" type="ORF">INT43_009134</name>
</gene>
<dbReference type="AlphaFoldDB" id="A0A8H7U989"/>
<comment type="caution">
    <text evidence="2">The sequence shown here is derived from an EMBL/GenBank/DDBJ whole genome shotgun (WGS) entry which is preliminary data.</text>
</comment>
<reference evidence="2" key="1">
    <citation type="submission" date="2020-12" db="EMBL/GenBank/DDBJ databases">
        <title>Metabolic potential, ecology and presence of endohyphal bacteria is reflected in genomic diversity of Mucoromycotina.</title>
        <authorList>
            <person name="Muszewska A."/>
            <person name="Okrasinska A."/>
            <person name="Steczkiewicz K."/>
            <person name="Drgas O."/>
            <person name="Orlowska M."/>
            <person name="Perlinska-Lenart U."/>
            <person name="Aleksandrzak-Piekarczyk T."/>
            <person name="Szatraj K."/>
            <person name="Zielenkiewicz U."/>
            <person name="Pilsyk S."/>
            <person name="Malc E."/>
            <person name="Mieczkowski P."/>
            <person name="Kruszewska J.S."/>
            <person name="Biernat P."/>
            <person name="Pawlowska J."/>
        </authorList>
    </citation>
    <scope>NUCLEOTIDE SEQUENCE</scope>
    <source>
        <strain evidence="2">WA0000067209</strain>
    </source>
</reference>
<evidence type="ECO:0000256" key="1">
    <source>
        <dbReference type="SAM" id="MobiDB-lite"/>
    </source>
</evidence>
<name>A0A8H7U989_MORIS</name>
<accession>A0A8H7U989</accession>